<keyword evidence="2" id="KW-1185">Reference proteome</keyword>
<reference evidence="1 2" key="2">
    <citation type="journal article" date="2022" name="Mol. Ecol. Resour.">
        <title>The genomes of chicory, endive, great burdock and yacon provide insights into Asteraceae paleo-polyploidization history and plant inulin production.</title>
        <authorList>
            <person name="Fan W."/>
            <person name="Wang S."/>
            <person name="Wang H."/>
            <person name="Wang A."/>
            <person name="Jiang F."/>
            <person name="Liu H."/>
            <person name="Zhao H."/>
            <person name="Xu D."/>
            <person name="Zhang Y."/>
        </authorList>
    </citation>
    <scope>NUCLEOTIDE SEQUENCE [LARGE SCALE GENOMIC DNA]</scope>
    <source>
        <strain evidence="2">cv. Yunnan</strain>
        <tissue evidence="1">Leaves</tissue>
    </source>
</reference>
<comment type="caution">
    <text evidence="1">The sequence shown here is derived from an EMBL/GenBank/DDBJ whole genome shotgun (WGS) entry which is preliminary data.</text>
</comment>
<organism evidence="1 2">
    <name type="scientific">Smallanthus sonchifolius</name>
    <dbReference type="NCBI Taxonomy" id="185202"/>
    <lineage>
        <taxon>Eukaryota</taxon>
        <taxon>Viridiplantae</taxon>
        <taxon>Streptophyta</taxon>
        <taxon>Embryophyta</taxon>
        <taxon>Tracheophyta</taxon>
        <taxon>Spermatophyta</taxon>
        <taxon>Magnoliopsida</taxon>
        <taxon>eudicotyledons</taxon>
        <taxon>Gunneridae</taxon>
        <taxon>Pentapetalae</taxon>
        <taxon>asterids</taxon>
        <taxon>campanulids</taxon>
        <taxon>Asterales</taxon>
        <taxon>Asteraceae</taxon>
        <taxon>Asteroideae</taxon>
        <taxon>Heliantheae alliance</taxon>
        <taxon>Millerieae</taxon>
        <taxon>Smallanthus</taxon>
    </lineage>
</organism>
<evidence type="ECO:0000313" key="1">
    <source>
        <dbReference type="EMBL" id="KAI3818864.1"/>
    </source>
</evidence>
<gene>
    <name evidence="1" type="ORF">L1987_12685</name>
</gene>
<reference evidence="2" key="1">
    <citation type="journal article" date="2022" name="Mol. Ecol. Resour.">
        <title>The genomes of chicory, endive, great burdock and yacon provide insights into Asteraceae palaeo-polyploidization history and plant inulin production.</title>
        <authorList>
            <person name="Fan W."/>
            <person name="Wang S."/>
            <person name="Wang H."/>
            <person name="Wang A."/>
            <person name="Jiang F."/>
            <person name="Liu H."/>
            <person name="Zhao H."/>
            <person name="Xu D."/>
            <person name="Zhang Y."/>
        </authorList>
    </citation>
    <scope>NUCLEOTIDE SEQUENCE [LARGE SCALE GENOMIC DNA]</scope>
    <source>
        <strain evidence="2">cv. Yunnan</strain>
    </source>
</reference>
<proteinExistence type="predicted"/>
<sequence>MSHYSLSQERRNKLSTNLETAGVVGSGPVGWQQSSRLQSGGRRWQRAPTATNWRSGHSGRQAVEESASSPPSVLFLVVHRFYWDILHCLACSRHMESWLLSIFFAADKVVNGDGNLMFTGDGAKLVPDAFQLAKD</sequence>
<accession>A0ACB9JEW0</accession>
<evidence type="ECO:0000313" key="2">
    <source>
        <dbReference type="Proteomes" id="UP001056120"/>
    </source>
</evidence>
<protein>
    <submittedName>
        <fullName evidence="1">Uncharacterized protein</fullName>
    </submittedName>
</protein>
<dbReference type="Proteomes" id="UP001056120">
    <property type="component" value="Linkage Group LG04"/>
</dbReference>
<name>A0ACB9JEW0_9ASTR</name>
<dbReference type="EMBL" id="CM042021">
    <property type="protein sequence ID" value="KAI3818864.1"/>
    <property type="molecule type" value="Genomic_DNA"/>
</dbReference>